<dbReference type="AlphaFoldDB" id="A0A7D9DV32"/>
<gene>
    <name evidence="1" type="ORF">PACLA_8A037654</name>
</gene>
<evidence type="ECO:0000313" key="1">
    <source>
        <dbReference type="EMBL" id="CAB3993873.1"/>
    </source>
</evidence>
<dbReference type="PANTHER" id="PTHR36180:SF2">
    <property type="entry name" value="BRO FAMILY PROTEIN"/>
    <property type="match status" value="1"/>
</dbReference>
<dbReference type="OrthoDB" id="7468926at2759"/>
<proteinExistence type="predicted"/>
<sequence length="202" mass="22882">MEQIFDNRKLNVSVRTVRWGEGILFFAKDVAESLGYADPKKAVQTHDRKQNKTTVEDLKIGGESPPICKGHPKRVLLYEPGLYQLVCSSRLPIAEAFQDWVFGEVLPSIRKTGSYKLPEREPLCGKQMMLTNETDLHYSVVKYMREYHPEVLVVPGLGEYQETSSKRCDAWKKGYRGGQPDLIIMTPSNGLTNSSNTFLSKP</sequence>
<comment type="caution">
    <text evidence="1">The sequence shown here is derived from an EMBL/GenBank/DDBJ whole genome shotgun (WGS) entry which is preliminary data.</text>
</comment>
<dbReference type="PANTHER" id="PTHR36180">
    <property type="entry name" value="DNA-BINDING PROTEIN-RELATED-RELATED"/>
    <property type="match status" value="1"/>
</dbReference>
<evidence type="ECO:0000313" key="2">
    <source>
        <dbReference type="Proteomes" id="UP001152795"/>
    </source>
</evidence>
<dbReference type="EMBL" id="CACRXK020002344">
    <property type="protein sequence ID" value="CAB3993873.1"/>
    <property type="molecule type" value="Genomic_DNA"/>
</dbReference>
<name>A0A7D9DV32_PARCT</name>
<accession>A0A7D9DV32</accession>
<dbReference type="Pfam" id="PF02498">
    <property type="entry name" value="Bro-N"/>
    <property type="match status" value="1"/>
</dbReference>
<protein>
    <submittedName>
        <fullName evidence="1">Uncharacterized protein</fullName>
    </submittedName>
</protein>
<dbReference type="Proteomes" id="UP001152795">
    <property type="component" value="Unassembled WGS sequence"/>
</dbReference>
<organism evidence="1 2">
    <name type="scientific">Paramuricea clavata</name>
    <name type="common">Red gorgonian</name>
    <name type="synonym">Violescent sea-whip</name>
    <dbReference type="NCBI Taxonomy" id="317549"/>
    <lineage>
        <taxon>Eukaryota</taxon>
        <taxon>Metazoa</taxon>
        <taxon>Cnidaria</taxon>
        <taxon>Anthozoa</taxon>
        <taxon>Octocorallia</taxon>
        <taxon>Malacalcyonacea</taxon>
        <taxon>Plexauridae</taxon>
        <taxon>Paramuricea</taxon>
    </lineage>
</organism>
<reference evidence="1" key="1">
    <citation type="submission" date="2020-04" db="EMBL/GenBank/DDBJ databases">
        <authorList>
            <person name="Alioto T."/>
            <person name="Alioto T."/>
            <person name="Gomez Garrido J."/>
        </authorList>
    </citation>
    <scope>NUCLEOTIDE SEQUENCE</scope>
    <source>
        <strain evidence="1">A484AB</strain>
    </source>
</reference>
<dbReference type="InterPro" id="IPR003497">
    <property type="entry name" value="BRO_N_domain"/>
</dbReference>
<dbReference type="PROSITE" id="PS51750">
    <property type="entry name" value="BRO_N"/>
    <property type="match status" value="1"/>
</dbReference>
<dbReference type="SMART" id="SM01040">
    <property type="entry name" value="Bro-N"/>
    <property type="match status" value="1"/>
</dbReference>
<keyword evidence="2" id="KW-1185">Reference proteome</keyword>